<keyword evidence="13" id="KW-1185">Reference proteome</keyword>
<evidence type="ECO:0000313" key="13">
    <source>
        <dbReference type="Proteomes" id="UP000283458"/>
    </source>
</evidence>
<feature type="binding site" evidence="10">
    <location>
        <position position="69"/>
    </location>
    <ligand>
        <name>substrate</name>
    </ligand>
</feature>
<comment type="caution">
    <text evidence="12">The sequence shown here is derived from an EMBL/GenBank/DDBJ whole genome shotgun (WGS) entry which is preliminary data.</text>
</comment>
<comment type="subcellular location">
    <subcellularLocation>
        <location evidence="3 10">Cytoplasm</location>
    </subcellularLocation>
</comment>
<evidence type="ECO:0000256" key="6">
    <source>
        <dbReference type="ARBA" id="ARBA00022723"/>
    </source>
</evidence>
<dbReference type="GO" id="GO:0008270">
    <property type="term" value="F:zinc ion binding"/>
    <property type="evidence" value="ECO:0007669"/>
    <property type="project" value="UniProtKB-UniRule"/>
</dbReference>
<dbReference type="EMBL" id="QYUL01000006">
    <property type="protein sequence ID" value="RJF76760.1"/>
    <property type="molecule type" value="Genomic_DNA"/>
</dbReference>
<feature type="binding site" evidence="10">
    <location>
        <begin position="56"/>
        <end position="58"/>
    </location>
    <ligand>
        <name>substrate</name>
    </ligand>
</feature>
<dbReference type="GO" id="GO:0005975">
    <property type="term" value="P:carbohydrate metabolic process"/>
    <property type="evidence" value="ECO:0007669"/>
    <property type="project" value="UniProtKB-UniRule"/>
</dbReference>
<organism evidence="12 13">
    <name type="scientific">Azospirillum cavernae</name>
    <dbReference type="NCBI Taxonomy" id="2320860"/>
    <lineage>
        <taxon>Bacteria</taxon>
        <taxon>Pseudomonadati</taxon>
        <taxon>Pseudomonadota</taxon>
        <taxon>Alphaproteobacteria</taxon>
        <taxon>Rhodospirillales</taxon>
        <taxon>Azospirillaceae</taxon>
        <taxon>Azospirillum</taxon>
    </lineage>
</organism>
<keyword evidence="7 10" id="KW-0862">Zinc</keyword>
<evidence type="ECO:0000256" key="10">
    <source>
        <dbReference type="HAMAP-Rule" id="MF_00067"/>
    </source>
</evidence>
<reference evidence="12 13" key="1">
    <citation type="submission" date="2018-09" db="EMBL/GenBank/DDBJ databases">
        <authorList>
            <person name="Zhu H."/>
        </authorList>
    </citation>
    <scope>NUCLEOTIDE SEQUENCE [LARGE SCALE GENOMIC DNA]</scope>
    <source>
        <strain evidence="12 13">K2W22B-5</strain>
    </source>
</reference>
<dbReference type="InterPro" id="IPR035461">
    <property type="entry name" value="GmhA/DiaA"/>
</dbReference>
<feature type="binding site" evidence="10">
    <location>
        <begin position="124"/>
        <end position="126"/>
    </location>
    <ligand>
        <name>substrate</name>
    </ligand>
</feature>
<evidence type="ECO:0000256" key="3">
    <source>
        <dbReference type="ARBA" id="ARBA00004496"/>
    </source>
</evidence>
<feature type="binding site" evidence="10">
    <location>
        <position position="129"/>
    </location>
    <ligand>
        <name>substrate</name>
    </ligand>
</feature>
<dbReference type="PANTHER" id="PTHR30390">
    <property type="entry name" value="SEDOHEPTULOSE 7-PHOSPHATE ISOMERASE / DNAA INITIATOR-ASSOCIATING FACTOR FOR REPLICATION INITIATION"/>
    <property type="match status" value="1"/>
</dbReference>
<keyword evidence="5 10" id="KW-0963">Cytoplasm</keyword>
<dbReference type="InterPro" id="IPR050099">
    <property type="entry name" value="SIS_GmhA/DiaA_subfam"/>
</dbReference>
<dbReference type="Pfam" id="PF13580">
    <property type="entry name" value="SIS_2"/>
    <property type="match status" value="1"/>
</dbReference>
<comment type="pathway">
    <text evidence="10">Carbohydrate biosynthesis; D-glycero-D-manno-heptose 7-phosphate biosynthesis; D-glycero-alpha-D-manno-heptose 7-phosphate and D-glycero-beta-D-manno-heptose 7-phosphate from sedoheptulose 7-phosphate: step 1/1.</text>
</comment>
<dbReference type="RefSeq" id="WP_119834113.1">
    <property type="nucleotide sequence ID" value="NZ_QYUL01000006.1"/>
</dbReference>
<comment type="subunit">
    <text evidence="10">Homotetramer.</text>
</comment>
<dbReference type="PROSITE" id="PS51464">
    <property type="entry name" value="SIS"/>
    <property type="match status" value="1"/>
</dbReference>
<evidence type="ECO:0000256" key="5">
    <source>
        <dbReference type="ARBA" id="ARBA00022490"/>
    </source>
</evidence>
<accession>A0A418VKU4</accession>
<feature type="domain" description="SIS" evidence="11">
    <location>
        <begin position="41"/>
        <end position="197"/>
    </location>
</feature>
<dbReference type="SUPFAM" id="SSF53697">
    <property type="entry name" value="SIS domain"/>
    <property type="match status" value="1"/>
</dbReference>
<evidence type="ECO:0000256" key="2">
    <source>
        <dbReference type="ARBA" id="ARBA00003172"/>
    </source>
</evidence>
<dbReference type="OrthoDB" id="9810929at2"/>
<proteinExistence type="inferred from homology"/>
<comment type="miscellaneous">
    <text evidence="10">The reaction produces a racemic mixture of D-glycero-alpha-D-manno-heptose 7-phosphate and D-glycero-beta-D-manno-heptose 7-phosphate.</text>
</comment>
<keyword evidence="6 10" id="KW-0479">Metal-binding</keyword>
<dbReference type="InterPro" id="IPR001347">
    <property type="entry name" value="SIS_dom"/>
</dbReference>
<dbReference type="GO" id="GO:2001061">
    <property type="term" value="P:D-glycero-D-manno-heptose 7-phosphate biosynthetic process"/>
    <property type="evidence" value="ECO:0007669"/>
    <property type="project" value="UniProtKB-UniPathway"/>
</dbReference>
<dbReference type="InterPro" id="IPR046348">
    <property type="entry name" value="SIS_dom_sf"/>
</dbReference>
<dbReference type="UniPathway" id="UPA00041">
    <property type="reaction ID" value="UER00436"/>
</dbReference>
<comment type="catalytic activity">
    <reaction evidence="1 10">
        <text>2 D-sedoheptulose 7-phosphate = D-glycero-alpha-D-manno-heptose 7-phosphate + D-glycero-beta-D-manno-heptose 7-phosphate</text>
        <dbReference type="Rhea" id="RHEA:27489"/>
        <dbReference type="ChEBI" id="CHEBI:57483"/>
        <dbReference type="ChEBI" id="CHEBI:60203"/>
        <dbReference type="ChEBI" id="CHEBI:60204"/>
        <dbReference type="EC" id="5.3.1.28"/>
    </reaction>
</comment>
<dbReference type="EC" id="5.3.1.28" evidence="10"/>
<comment type="cofactor">
    <cofactor evidence="10">
        <name>Zn(2+)</name>
        <dbReference type="ChEBI" id="CHEBI:29105"/>
    </cofactor>
    <text evidence="10">Binds 1 zinc ion per subunit.</text>
</comment>
<dbReference type="HAMAP" id="MF_00067">
    <property type="entry name" value="GmhA"/>
    <property type="match status" value="1"/>
</dbReference>
<dbReference type="PANTHER" id="PTHR30390:SF6">
    <property type="entry name" value="DNAA INITIATOR-ASSOCIATING PROTEIN DIAA"/>
    <property type="match status" value="1"/>
</dbReference>
<evidence type="ECO:0000256" key="7">
    <source>
        <dbReference type="ARBA" id="ARBA00022833"/>
    </source>
</evidence>
<sequence>MDASSAARPSLTDYLDASIEVLRKTRDTLPPALVAEAVDRVVTALGQGRPLLVCGNGGSASDAQHITGELVGRFLKERRALKAICLSSNAAVLTAWANDYSYESVFARQVEAYAEAGGVLLGLSTSGNSPNVVAAFETARQLGMTTVALTGEGGGKLAALSDVLLAVPSRHTPLIQQAHICLYHHLCEEVEARLAGV</sequence>
<dbReference type="CDD" id="cd05006">
    <property type="entry name" value="SIS_GmhA"/>
    <property type="match status" value="1"/>
</dbReference>
<evidence type="ECO:0000256" key="1">
    <source>
        <dbReference type="ARBA" id="ARBA00000348"/>
    </source>
</evidence>
<dbReference type="GO" id="GO:0097367">
    <property type="term" value="F:carbohydrate derivative binding"/>
    <property type="evidence" value="ECO:0007669"/>
    <property type="project" value="InterPro"/>
</dbReference>
<protein>
    <recommendedName>
        <fullName evidence="10">Phosphoheptose isomerase</fullName>
        <ecNumber evidence="10">5.3.1.28</ecNumber>
    </recommendedName>
    <alternativeName>
        <fullName evidence="10">Sedoheptulose 7-phosphate isomerase</fullName>
    </alternativeName>
</protein>
<evidence type="ECO:0000259" key="11">
    <source>
        <dbReference type="PROSITE" id="PS51464"/>
    </source>
</evidence>
<dbReference type="Gene3D" id="3.40.50.10490">
    <property type="entry name" value="Glucose-6-phosphate isomerase like protein, domain 1"/>
    <property type="match status" value="1"/>
</dbReference>
<feature type="binding site" evidence="10">
    <location>
        <position position="69"/>
    </location>
    <ligand>
        <name>Zn(2+)</name>
        <dbReference type="ChEBI" id="CHEBI:29105"/>
    </ligand>
</feature>
<feature type="binding site" evidence="10">
    <location>
        <begin position="98"/>
        <end position="99"/>
    </location>
    <ligand>
        <name>substrate</name>
    </ligand>
</feature>
<dbReference type="AlphaFoldDB" id="A0A418VKU4"/>
<keyword evidence="8 10" id="KW-0413">Isomerase</keyword>
<feature type="binding site" evidence="10">
    <location>
        <position position="176"/>
    </location>
    <ligand>
        <name>Zn(2+)</name>
        <dbReference type="ChEBI" id="CHEBI:29105"/>
    </ligand>
</feature>
<evidence type="ECO:0000256" key="4">
    <source>
        <dbReference type="ARBA" id="ARBA00009894"/>
    </source>
</evidence>
<comment type="function">
    <text evidence="2 10">Catalyzes the isomerization of sedoheptulose 7-phosphate in D-glycero-D-manno-heptose 7-phosphate.</text>
</comment>
<evidence type="ECO:0000256" key="9">
    <source>
        <dbReference type="ARBA" id="ARBA00023277"/>
    </source>
</evidence>
<feature type="binding site" evidence="10">
    <location>
        <position position="176"/>
    </location>
    <ligand>
        <name>substrate</name>
    </ligand>
</feature>
<comment type="similarity">
    <text evidence="4 10">Belongs to the SIS family. GmhA subfamily.</text>
</comment>
<dbReference type="GO" id="GO:0005737">
    <property type="term" value="C:cytoplasm"/>
    <property type="evidence" value="ECO:0007669"/>
    <property type="project" value="UniProtKB-SubCell"/>
</dbReference>
<gene>
    <name evidence="10" type="primary">gmhA</name>
    <name evidence="12" type="ORF">D3877_28125</name>
</gene>
<evidence type="ECO:0000256" key="8">
    <source>
        <dbReference type="ARBA" id="ARBA00023235"/>
    </source>
</evidence>
<dbReference type="InterPro" id="IPR004515">
    <property type="entry name" value="Phosphoheptose_Isoase"/>
</dbReference>
<dbReference type="GO" id="GO:0008968">
    <property type="term" value="F:D-sedoheptulose 7-phosphate isomerase activity"/>
    <property type="evidence" value="ECO:0007669"/>
    <property type="project" value="UniProtKB-UniRule"/>
</dbReference>
<name>A0A418VKU4_9PROT</name>
<feature type="binding site" evidence="10">
    <location>
        <position position="65"/>
    </location>
    <ligand>
        <name>Zn(2+)</name>
        <dbReference type="ChEBI" id="CHEBI:29105"/>
    </ligand>
</feature>
<dbReference type="Proteomes" id="UP000283458">
    <property type="component" value="Unassembled WGS sequence"/>
</dbReference>
<feature type="binding site" evidence="10">
    <location>
        <position position="184"/>
    </location>
    <ligand>
        <name>Zn(2+)</name>
        <dbReference type="ChEBI" id="CHEBI:29105"/>
    </ligand>
</feature>
<keyword evidence="9 10" id="KW-0119">Carbohydrate metabolism</keyword>
<evidence type="ECO:0000313" key="12">
    <source>
        <dbReference type="EMBL" id="RJF76760.1"/>
    </source>
</evidence>